<dbReference type="EMBL" id="LNYJ01000011">
    <property type="protein sequence ID" value="KTD17921.1"/>
    <property type="molecule type" value="Genomic_DNA"/>
</dbReference>
<dbReference type="AlphaFoldDB" id="A0A0W0VCP5"/>
<accession>A0A0W0VCP5</accession>
<organism evidence="1 2">
    <name type="scientific">Legionella jordanis</name>
    <dbReference type="NCBI Taxonomy" id="456"/>
    <lineage>
        <taxon>Bacteria</taxon>
        <taxon>Pseudomonadati</taxon>
        <taxon>Pseudomonadota</taxon>
        <taxon>Gammaproteobacteria</taxon>
        <taxon>Legionellales</taxon>
        <taxon>Legionellaceae</taxon>
        <taxon>Legionella</taxon>
    </lineage>
</organism>
<dbReference type="RefSeq" id="WP_058471633.1">
    <property type="nucleotide sequence ID" value="NZ_CAAAIC010000001.1"/>
</dbReference>
<evidence type="ECO:0000313" key="1">
    <source>
        <dbReference type="EMBL" id="KTD17921.1"/>
    </source>
</evidence>
<dbReference type="Proteomes" id="UP000055035">
    <property type="component" value="Unassembled WGS sequence"/>
</dbReference>
<evidence type="ECO:0000313" key="2">
    <source>
        <dbReference type="Proteomes" id="UP000055035"/>
    </source>
</evidence>
<keyword evidence="2" id="KW-1185">Reference proteome</keyword>
<name>A0A0W0VCP5_9GAMM</name>
<dbReference type="PATRIC" id="fig|456.5.peg.2397"/>
<protein>
    <submittedName>
        <fullName evidence="1">Uncharacterized protein</fullName>
    </submittedName>
</protein>
<gene>
    <name evidence="1" type="ORF">Ljor_2227</name>
</gene>
<proteinExistence type="predicted"/>
<reference evidence="1 2" key="1">
    <citation type="submission" date="2015-11" db="EMBL/GenBank/DDBJ databases">
        <title>Genomic analysis of 38 Legionella species identifies large and diverse effector repertoires.</title>
        <authorList>
            <person name="Burstein D."/>
            <person name="Amaro F."/>
            <person name="Zusman T."/>
            <person name="Lifshitz Z."/>
            <person name="Cohen O."/>
            <person name="Gilbert J.A."/>
            <person name="Pupko T."/>
            <person name="Shuman H.A."/>
            <person name="Segal G."/>
        </authorList>
    </citation>
    <scope>NUCLEOTIDE SEQUENCE [LARGE SCALE GENOMIC DNA]</scope>
    <source>
        <strain evidence="1 2">BL-540</strain>
    </source>
</reference>
<sequence>MYTEIDLRNGVVRVLWEDIHKRVEIACPEFAKLVNKLSPGKDYPLYLLYLPYGMLKGDTQSSYLPMMDGGFCKLTDANLPKQIVNDLGYGKYTSPLGMILENEIEYFIETDHEIFPYDIASPGFIFNKSILLNRKSTRNYSPNGILKASSGSKTAFLIPSISNYSNIVKLSNSIKQKINAPKKLSEHSNVFKTIVNSEVIKSDWRVCLLYFSEKWINSISQDLAWIELKSFIMDHDRISHQFESNSTFYELFFSQTQKNNNLITSNSYITNTAIHLMKICLGEVPGYIPATDHRSLPLRELQNAFTKYYELDSHPTFMIPYKFKYEIDKTPVYYSLQHPTMPSSLIKRNDRTSANSELKFLDYILPSFIDALHFPNNMLSGTTLEEMARLVKFEYFHNVPCGSNFILNSALLPTFDDRFLYSSLETLSLRFCHEGKFLRGCIKMCSTT</sequence>
<comment type="caution">
    <text evidence="1">The sequence shown here is derived from an EMBL/GenBank/DDBJ whole genome shotgun (WGS) entry which is preliminary data.</text>
</comment>